<evidence type="ECO:0000256" key="3">
    <source>
        <dbReference type="ARBA" id="ARBA00022833"/>
    </source>
</evidence>
<dbReference type="SMART" id="SM00066">
    <property type="entry name" value="GAL4"/>
    <property type="match status" value="1"/>
</dbReference>
<keyword evidence="2" id="KW-0479">Metal-binding</keyword>
<feature type="compositionally biased region" description="Polar residues" evidence="8">
    <location>
        <begin position="112"/>
        <end position="122"/>
    </location>
</feature>
<dbReference type="AlphaFoldDB" id="A0A1V6T969"/>
<dbReference type="InterPro" id="IPR001138">
    <property type="entry name" value="Zn2Cys6_DnaBD"/>
</dbReference>
<dbReference type="GO" id="GO:0000981">
    <property type="term" value="F:DNA-binding transcription factor activity, RNA polymerase II-specific"/>
    <property type="evidence" value="ECO:0007669"/>
    <property type="project" value="InterPro"/>
</dbReference>
<keyword evidence="4" id="KW-0805">Transcription regulation</keyword>
<dbReference type="GO" id="GO:0005634">
    <property type="term" value="C:nucleus"/>
    <property type="evidence" value="ECO:0007669"/>
    <property type="project" value="UniProtKB-SubCell"/>
</dbReference>
<dbReference type="InterPro" id="IPR007219">
    <property type="entry name" value="XnlR_reg_dom"/>
</dbReference>
<dbReference type="Pfam" id="PF00172">
    <property type="entry name" value="Zn_clus"/>
    <property type="match status" value="1"/>
</dbReference>
<evidence type="ECO:0000313" key="10">
    <source>
        <dbReference type="EMBL" id="OQE22875.1"/>
    </source>
</evidence>
<evidence type="ECO:0000313" key="11">
    <source>
        <dbReference type="Proteomes" id="UP000191342"/>
    </source>
</evidence>
<feature type="domain" description="Zn(2)-C6 fungal-type" evidence="9">
    <location>
        <begin position="13"/>
        <end position="55"/>
    </location>
</feature>
<dbReference type="GO" id="GO:0003677">
    <property type="term" value="F:DNA binding"/>
    <property type="evidence" value="ECO:0007669"/>
    <property type="project" value="UniProtKB-KW"/>
</dbReference>
<comment type="subcellular location">
    <subcellularLocation>
        <location evidence="1">Nucleus</location>
    </subcellularLocation>
</comment>
<feature type="region of interest" description="Disordered" evidence="8">
    <location>
        <begin position="112"/>
        <end position="131"/>
    </location>
</feature>
<sequence length="589" mass="66027">MPPQTKTVKPARKHVTTACIPCRDGKCDGSRPSCKNCESKNKDCNYRQRDDKRKIPVRVAVSLLASRVAVLSQHIRDAGYGVPDMNKNDRDTLRGILQSLGIAYENVLSDENTNHSEGASFSRNKESVDTTRFVTHDQTNIANTQPPPGGDNYNPENDLPPLYEQSIGQIPAENVPEDAVLVDYDDTIDHIQNGAGPSQLSESYRMHVAPTQFAPNDDVIPSDTLETDSEDEVTNQFACRLGRVQLTHDGQLRYFGSTSNLNLLDVSVDIGNTTPSLVHKDAQEILEDSGLNVEVEEAFEKHLLQLYFAWQDPCLHVVHSEAFWKAKFQNQYEGLTSVYYSQALCNAMCAMGAAYEPKYHPDLVTFPRSLSQFFGDRAKALLELEIESPSLATIQALVICSNYEASGTRDTRGWLYSGMAMRLAFDQGLHLDVTPYVEKGIITAEECKIRRTVFWGSSLNDQFWGYYLGRSVRSPVAGVSVRKPCWNETSPTSHQEPRWRAYGCPQVNIQSITNPSDMIFQQWIALYDLMSPVTDVLYGCLEISKTALQELTADTVARLLAWKNNLPNDLNVDATKESYYYLPHVLTLQ</sequence>
<dbReference type="EMBL" id="MLQL01000012">
    <property type="protein sequence ID" value="OQE22875.1"/>
    <property type="molecule type" value="Genomic_DNA"/>
</dbReference>
<evidence type="ECO:0000256" key="8">
    <source>
        <dbReference type="SAM" id="MobiDB-lite"/>
    </source>
</evidence>
<keyword evidence="5" id="KW-0238">DNA-binding</keyword>
<comment type="caution">
    <text evidence="10">The sequence shown here is derived from an EMBL/GenBank/DDBJ whole genome shotgun (WGS) entry which is preliminary data.</text>
</comment>
<evidence type="ECO:0000259" key="9">
    <source>
        <dbReference type="SMART" id="SM00066"/>
    </source>
</evidence>
<dbReference type="PANTHER" id="PTHR31313">
    <property type="entry name" value="TY1 ENHANCER ACTIVATOR"/>
    <property type="match status" value="1"/>
</dbReference>
<dbReference type="InterPro" id="IPR036864">
    <property type="entry name" value="Zn2-C6_fun-type_DNA-bd_sf"/>
</dbReference>
<organism evidence="10 11">
    <name type="scientific">Penicillium flavigenum</name>
    <dbReference type="NCBI Taxonomy" id="254877"/>
    <lineage>
        <taxon>Eukaryota</taxon>
        <taxon>Fungi</taxon>
        <taxon>Dikarya</taxon>
        <taxon>Ascomycota</taxon>
        <taxon>Pezizomycotina</taxon>
        <taxon>Eurotiomycetes</taxon>
        <taxon>Eurotiomycetidae</taxon>
        <taxon>Eurotiales</taxon>
        <taxon>Aspergillaceae</taxon>
        <taxon>Penicillium</taxon>
    </lineage>
</organism>
<proteinExistence type="predicted"/>
<gene>
    <name evidence="10" type="ORF">PENFLA_c012G04357</name>
</gene>
<evidence type="ECO:0000256" key="7">
    <source>
        <dbReference type="ARBA" id="ARBA00023242"/>
    </source>
</evidence>
<keyword evidence="11" id="KW-1185">Reference proteome</keyword>
<dbReference type="STRING" id="254877.A0A1V6T969"/>
<dbReference type="InterPro" id="IPR051615">
    <property type="entry name" value="Transcr_Regulatory_Elem"/>
</dbReference>
<evidence type="ECO:0000256" key="6">
    <source>
        <dbReference type="ARBA" id="ARBA00023163"/>
    </source>
</evidence>
<dbReference type="SUPFAM" id="SSF57701">
    <property type="entry name" value="Zn2/Cys6 DNA-binding domain"/>
    <property type="match status" value="1"/>
</dbReference>
<protein>
    <recommendedName>
        <fullName evidence="9">Zn(2)-C6 fungal-type domain-containing protein</fullName>
    </recommendedName>
</protein>
<evidence type="ECO:0000256" key="4">
    <source>
        <dbReference type="ARBA" id="ARBA00023015"/>
    </source>
</evidence>
<dbReference type="Proteomes" id="UP000191342">
    <property type="component" value="Unassembled WGS sequence"/>
</dbReference>
<evidence type="ECO:0000256" key="5">
    <source>
        <dbReference type="ARBA" id="ARBA00023125"/>
    </source>
</evidence>
<dbReference type="PANTHER" id="PTHR31313:SF77">
    <property type="entry name" value="ZN(II)2CYS6 TRANSCRIPTION FACTOR (EUROFUNG)"/>
    <property type="match status" value="1"/>
</dbReference>
<name>A0A1V6T969_9EURO</name>
<dbReference type="CDD" id="cd00067">
    <property type="entry name" value="GAL4"/>
    <property type="match status" value="1"/>
</dbReference>
<keyword evidence="3" id="KW-0862">Zinc</keyword>
<dbReference type="OrthoDB" id="2154091at2759"/>
<evidence type="ECO:0000256" key="1">
    <source>
        <dbReference type="ARBA" id="ARBA00004123"/>
    </source>
</evidence>
<dbReference type="Gene3D" id="4.10.240.10">
    <property type="entry name" value="Zn(2)-C6 fungal-type DNA-binding domain"/>
    <property type="match status" value="1"/>
</dbReference>
<dbReference type="GO" id="GO:0006351">
    <property type="term" value="P:DNA-templated transcription"/>
    <property type="evidence" value="ECO:0007669"/>
    <property type="project" value="InterPro"/>
</dbReference>
<dbReference type="GO" id="GO:0008270">
    <property type="term" value="F:zinc ion binding"/>
    <property type="evidence" value="ECO:0007669"/>
    <property type="project" value="InterPro"/>
</dbReference>
<keyword evidence="7" id="KW-0539">Nucleus</keyword>
<accession>A0A1V6T969</accession>
<dbReference type="CDD" id="cd12148">
    <property type="entry name" value="fungal_TF_MHR"/>
    <property type="match status" value="1"/>
</dbReference>
<dbReference type="Pfam" id="PF04082">
    <property type="entry name" value="Fungal_trans"/>
    <property type="match status" value="1"/>
</dbReference>
<evidence type="ECO:0000256" key="2">
    <source>
        <dbReference type="ARBA" id="ARBA00022723"/>
    </source>
</evidence>
<reference evidence="11" key="1">
    <citation type="journal article" date="2017" name="Nat. Microbiol.">
        <title>Global analysis of biosynthetic gene clusters reveals vast potential of secondary metabolite production in Penicillium species.</title>
        <authorList>
            <person name="Nielsen J.C."/>
            <person name="Grijseels S."/>
            <person name="Prigent S."/>
            <person name="Ji B."/>
            <person name="Dainat J."/>
            <person name="Nielsen K.F."/>
            <person name="Frisvad J.C."/>
            <person name="Workman M."/>
            <person name="Nielsen J."/>
        </authorList>
    </citation>
    <scope>NUCLEOTIDE SEQUENCE [LARGE SCALE GENOMIC DNA]</scope>
    <source>
        <strain evidence="11">IBT 14082</strain>
    </source>
</reference>
<keyword evidence="6" id="KW-0804">Transcription</keyword>